<gene>
    <name evidence="1" type="ORF">J2W31_003601</name>
</gene>
<dbReference type="AlphaFoldDB" id="A0AAW8D3A1"/>
<comment type="caution">
    <text evidence="1">The sequence shown here is derived from an EMBL/GenBank/DDBJ whole genome shotgun (WGS) entry which is preliminary data.</text>
</comment>
<dbReference type="SUPFAM" id="SSF50985">
    <property type="entry name" value="RCC1/BLIP-II"/>
    <property type="match status" value="1"/>
</dbReference>
<evidence type="ECO:0000313" key="2">
    <source>
        <dbReference type="Proteomes" id="UP001242045"/>
    </source>
</evidence>
<name>A0AAW8D3A1_9BURK</name>
<protein>
    <submittedName>
        <fullName evidence="1">Alpha-tubulin suppressor-like RCC1 family protein</fullName>
    </submittedName>
</protein>
<dbReference type="Proteomes" id="UP001242045">
    <property type="component" value="Unassembled WGS sequence"/>
</dbReference>
<organism evidence="1 2">
    <name type="scientific">Variovorax boronicumulans</name>
    <dbReference type="NCBI Taxonomy" id="436515"/>
    <lineage>
        <taxon>Bacteria</taxon>
        <taxon>Pseudomonadati</taxon>
        <taxon>Pseudomonadota</taxon>
        <taxon>Betaproteobacteria</taxon>
        <taxon>Burkholderiales</taxon>
        <taxon>Comamonadaceae</taxon>
        <taxon>Variovorax</taxon>
    </lineage>
</organism>
<proteinExistence type="predicted"/>
<dbReference type="InterPro" id="IPR000408">
    <property type="entry name" value="Reg_chr_condens"/>
</dbReference>
<dbReference type="Pfam" id="PF13540">
    <property type="entry name" value="RCC1_2"/>
    <property type="match status" value="1"/>
</dbReference>
<dbReference type="Gene3D" id="2.130.10.30">
    <property type="entry name" value="Regulator of chromosome condensation 1/beta-lactamase-inhibitor protein II"/>
    <property type="match status" value="2"/>
</dbReference>
<accession>A0AAW8D3A1</accession>
<dbReference type="PROSITE" id="PS00626">
    <property type="entry name" value="RCC1_2"/>
    <property type="match status" value="1"/>
</dbReference>
<evidence type="ECO:0000313" key="1">
    <source>
        <dbReference type="EMBL" id="MDP9894477.1"/>
    </source>
</evidence>
<reference evidence="1" key="1">
    <citation type="submission" date="2023-07" db="EMBL/GenBank/DDBJ databases">
        <title>Sorghum-associated microbial communities from plants grown in Nebraska, USA.</title>
        <authorList>
            <person name="Schachtman D."/>
        </authorList>
    </citation>
    <scope>NUCLEOTIDE SEQUENCE</scope>
    <source>
        <strain evidence="1">DS3754</strain>
    </source>
</reference>
<dbReference type="EMBL" id="JAUSRD010000008">
    <property type="protein sequence ID" value="MDP9894477.1"/>
    <property type="molecule type" value="Genomic_DNA"/>
</dbReference>
<dbReference type="RefSeq" id="WP_307685559.1">
    <property type="nucleotide sequence ID" value="NZ_JAUSRD010000008.1"/>
</dbReference>
<sequence>MKNTSHVFLCNCEHELLRRVAHTSAPQRSLFCKSVAEHWRALLSLAAACTVLVANPAAASCAQMSPVGAEAAQHRARLAGYYDHKLALLDGRVHEWRSPQEKPRLVLHGASHVAVSKSHGYAIDEKQRAVTWPLGSARVDLLLDDVALISAGDSGLLAIRCDGSLWQRRVGETAWSRSADAVLHVWVGDGADYYIAPGGRLYARGLAHRGQYGDGRLAEQPGWTAVAEQASEVIGHTGHALYRRMDGAVLGTGGNRFGPLASHGLGDKADRWGVIFEGAAAIATGSRHSLALRPDGSLYIWGGPEGVQPRLAMQDVAHVAAGLEDTIAIDRQGRLWNWPLGQRPSTPLQLQLPATTR</sequence>
<dbReference type="InterPro" id="IPR009091">
    <property type="entry name" value="RCC1/BLIP-II"/>
</dbReference>